<dbReference type="Gene3D" id="3.10.20.90">
    <property type="entry name" value="Phosphatidylinositol 3-kinase Catalytic Subunit, Chain A, domain 1"/>
    <property type="match status" value="1"/>
</dbReference>
<dbReference type="SUPFAM" id="SSF54236">
    <property type="entry name" value="Ubiquitin-like"/>
    <property type="match status" value="1"/>
</dbReference>
<comment type="caution">
    <text evidence="5">The sequence shown here is derived from an EMBL/GenBank/DDBJ whole genome shotgun (WGS) entry which is preliminary data.</text>
</comment>
<dbReference type="GO" id="GO:0006914">
    <property type="term" value="P:autophagy"/>
    <property type="evidence" value="ECO:0007669"/>
    <property type="project" value="UniProtKB-KW"/>
</dbReference>
<keyword evidence="3 4" id="KW-0072">Autophagy</keyword>
<dbReference type="EMBL" id="JBFOLJ010000016">
    <property type="protein sequence ID" value="KAL2469216.1"/>
    <property type="molecule type" value="Genomic_DNA"/>
</dbReference>
<dbReference type="PANTHER" id="PTHR13385:SF0">
    <property type="entry name" value="UBIQUITIN-LIKE PROTEIN ATG12"/>
    <property type="match status" value="1"/>
</dbReference>
<reference evidence="6" key="1">
    <citation type="submission" date="2024-07" db="EMBL/GenBank/DDBJ databases">
        <title>Two chromosome-level genome assemblies of Korean endemic species Abeliophyllum distichum and Forsythia ovata (Oleaceae).</title>
        <authorList>
            <person name="Jang H."/>
        </authorList>
    </citation>
    <scope>NUCLEOTIDE SEQUENCE [LARGE SCALE GENOMIC DNA]</scope>
</reference>
<keyword evidence="2 4" id="KW-0833">Ubl conjugation pathway</keyword>
<sequence>MASETRKVVVHLRATGDAPILKQAKFKIAGSDKFVKVIDFLRRQLHRETLRGRATRIDERPWELRLGVCQSFTVVWKPISFLVGCTMWRKFLILKKSHTRTGSRWYGSRLVLPKNLQHERYASRLQNLHSRALPVVVDGCNSSHKFPLAAATPIRTSELQPIFNHQKPGGEFGWWASMFLPVVSWRIGKQAFQRLVLRGDYLITKWNGDVG</sequence>
<dbReference type="PANTHER" id="PTHR13385">
    <property type="entry name" value="AUTOPHAGY PROTEIN 12"/>
    <property type="match status" value="1"/>
</dbReference>
<protein>
    <recommendedName>
        <fullName evidence="4">Ubiquitin-like protein ATG12</fullName>
    </recommendedName>
</protein>
<dbReference type="InterPro" id="IPR007242">
    <property type="entry name" value="Atg12"/>
</dbReference>
<comment type="function">
    <text evidence="4">Ubiquitin-like protein involved in cytoplasm to vacuole transport (Cvt) and autophagic vesicle formation.</text>
</comment>
<evidence type="ECO:0000256" key="4">
    <source>
        <dbReference type="RuleBase" id="RU361201"/>
    </source>
</evidence>
<dbReference type="AlphaFoldDB" id="A0ABD1PZ80"/>
<dbReference type="Pfam" id="PF04110">
    <property type="entry name" value="APG12"/>
    <property type="match status" value="1"/>
</dbReference>
<accession>A0ABD1PZ80</accession>
<dbReference type="Proteomes" id="UP001604277">
    <property type="component" value="Unassembled WGS sequence"/>
</dbReference>
<evidence type="ECO:0000256" key="2">
    <source>
        <dbReference type="ARBA" id="ARBA00022786"/>
    </source>
</evidence>
<gene>
    <name evidence="5" type="ORF">Fot_50792</name>
</gene>
<keyword evidence="6" id="KW-1185">Reference proteome</keyword>
<dbReference type="InterPro" id="IPR029071">
    <property type="entry name" value="Ubiquitin-like_domsf"/>
</dbReference>
<name>A0ABD1PZ80_9LAMI</name>
<evidence type="ECO:0000256" key="3">
    <source>
        <dbReference type="ARBA" id="ARBA00023006"/>
    </source>
</evidence>
<evidence type="ECO:0000256" key="1">
    <source>
        <dbReference type="ARBA" id="ARBA00022499"/>
    </source>
</evidence>
<comment type="subunit">
    <text evidence="4">Forms a conjugate with ATG5.</text>
</comment>
<comment type="similarity">
    <text evidence="4">Belongs to the ATG12 family.</text>
</comment>
<proteinExistence type="inferred from homology"/>
<evidence type="ECO:0000313" key="5">
    <source>
        <dbReference type="EMBL" id="KAL2469216.1"/>
    </source>
</evidence>
<organism evidence="5 6">
    <name type="scientific">Forsythia ovata</name>
    <dbReference type="NCBI Taxonomy" id="205694"/>
    <lineage>
        <taxon>Eukaryota</taxon>
        <taxon>Viridiplantae</taxon>
        <taxon>Streptophyta</taxon>
        <taxon>Embryophyta</taxon>
        <taxon>Tracheophyta</taxon>
        <taxon>Spermatophyta</taxon>
        <taxon>Magnoliopsida</taxon>
        <taxon>eudicotyledons</taxon>
        <taxon>Gunneridae</taxon>
        <taxon>Pentapetalae</taxon>
        <taxon>asterids</taxon>
        <taxon>lamiids</taxon>
        <taxon>Lamiales</taxon>
        <taxon>Oleaceae</taxon>
        <taxon>Forsythieae</taxon>
        <taxon>Forsythia</taxon>
    </lineage>
</organism>
<keyword evidence="1 4" id="KW-1017">Isopeptide bond</keyword>
<evidence type="ECO:0000313" key="6">
    <source>
        <dbReference type="Proteomes" id="UP001604277"/>
    </source>
</evidence>